<dbReference type="SMART" id="SM00872">
    <property type="entry name" value="Alpha-mann_mid"/>
    <property type="match status" value="1"/>
</dbReference>
<dbReference type="Gene3D" id="3.20.110.10">
    <property type="entry name" value="Glycoside hydrolase 38, N terminal domain"/>
    <property type="match status" value="1"/>
</dbReference>
<dbReference type="InterPro" id="IPR037094">
    <property type="entry name" value="Glyco_hydro_38_cen_sf"/>
</dbReference>
<dbReference type="PANTHER" id="PTHR46017">
    <property type="entry name" value="ALPHA-MANNOSIDASE 2C1"/>
    <property type="match status" value="1"/>
</dbReference>
<dbReference type="FunFam" id="1.20.1270.50:FF:000004">
    <property type="entry name" value="alpha-mannosidase 2C1 isoform X1"/>
    <property type="match status" value="1"/>
</dbReference>
<dbReference type="PANTHER" id="PTHR46017:SF1">
    <property type="entry name" value="ALPHA-MANNOSIDASE 2C1"/>
    <property type="match status" value="1"/>
</dbReference>
<dbReference type="Pfam" id="PF09261">
    <property type="entry name" value="Alpha-mann_mid"/>
    <property type="match status" value="1"/>
</dbReference>
<dbReference type="SUPFAM" id="SSF74650">
    <property type="entry name" value="Galactose mutarotase-like"/>
    <property type="match status" value="1"/>
</dbReference>
<dbReference type="EC" id="3.2.1.24" evidence="3"/>
<keyword evidence="4" id="KW-0479">Metal-binding</keyword>
<proteinExistence type="inferred from homology"/>
<dbReference type="InterPro" id="IPR011330">
    <property type="entry name" value="Glyco_hydro/deAcase_b/a-brl"/>
</dbReference>
<feature type="domain" description="Glycoside hydrolase family 38 central" evidence="9">
    <location>
        <begin position="562"/>
        <end position="643"/>
    </location>
</feature>
<dbReference type="Pfam" id="PF07748">
    <property type="entry name" value="Glyco_hydro_38C"/>
    <property type="match status" value="1"/>
</dbReference>
<dbReference type="GO" id="GO:0004559">
    <property type="term" value="F:alpha-mannosidase activity"/>
    <property type="evidence" value="ECO:0007669"/>
    <property type="project" value="UniProtKB-EC"/>
</dbReference>
<evidence type="ECO:0000256" key="6">
    <source>
        <dbReference type="ARBA" id="ARBA00023295"/>
    </source>
</evidence>
<dbReference type="SUPFAM" id="SSF88713">
    <property type="entry name" value="Glycoside hydrolase/deacetylase"/>
    <property type="match status" value="1"/>
</dbReference>
<dbReference type="GO" id="GO:0006013">
    <property type="term" value="P:mannose metabolic process"/>
    <property type="evidence" value="ECO:0007669"/>
    <property type="project" value="InterPro"/>
</dbReference>
<dbReference type="InterPro" id="IPR028995">
    <property type="entry name" value="Glyco_hydro_57/38_cen_sf"/>
</dbReference>
<dbReference type="InterPro" id="IPR041147">
    <property type="entry name" value="GH38_C"/>
</dbReference>
<accession>A0A167LG32</accession>
<keyword evidence="5 10" id="KW-0378">Hydrolase</keyword>
<dbReference type="InterPro" id="IPR000602">
    <property type="entry name" value="Glyco_hydro_38_N"/>
</dbReference>
<dbReference type="AlphaFoldDB" id="A0A167LG32"/>
<dbReference type="EMBL" id="KV417288">
    <property type="protein sequence ID" value="KZO95656.1"/>
    <property type="molecule type" value="Genomic_DNA"/>
</dbReference>
<evidence type="ECO:0000256" key="8">
    <source>
        <dbReference type="ARBA" id="ARBA00071615"/>
    </source>
</evidence>
<dbReference type="Pfam" id="PF01074">
    <property type="entry name" value="Glyco_hydro_38N"/>
    <property type="match status" value="1"/>
</dbReference>
<evidence type="ECO:0000256" key="1">
    <source>
        <dbReference type="ARBA" id="ARBA00000365"/>
    </source>
</evidence>
<dbReference type="FunFam" id="3.20.110.10:FF:000002">
    <property type="entry name" value="alpha-mannosidase 2C1 isoform X1"/>
    <property type="match status" value="1"/>
</dbReference>
<dbReference type="Pfam" id="PF22907">
    <property type="entry name" value="Ams1-like_1st"/>
    <property type="match status" value="1"/>
</dbReference>
<gene>
    <name evidence="10" type="ORF">CALVIDRAFT_500011</name>
</gene>
<dbReference type="OrthoDB" id="10261055at2759"/>
<dbReference type="InterPro" id="IPR027291">
    <property type="entry name" value="Glyco_hydro_38_N_sf"/>
</dbReference>
<sequence length="1160" mass="129488">MPCGHAHHQKGYAELNFAAQPKWIKNITSGRLDQFVGGYFSSINLSSALVKHRTDELKHVKLEVWSAPGRTKPSFEEAVKKEFRAAKKGESFGPSWTNHWFRVTLNVPKAWANEERIQFEFDPGCEAMIWTKDGLPVQGITGGNDGDRRVDYILGPKERSSEHLFYIESSCNGMFGINGINPPDDNRSYGLASADIVVPNTSAVALSRDFQTLKEIRTHITAEVHLSHHAQWVANEIMNVWQKGGGASGLLGQEDLLKLIEECRKVGEEIFGEGWREQKEKVYEGKEVQVWGIGHCHIDTAWLWPYSVTQQKVARSWSTQVDLMERYPEYRFVASSAQQYKWLEELYPPLFEKVKAKIKSGQFHTVGGQWLESDVNMPSGEALCRQFLYGQRYFESRFGIRSVTSWLPDSFGYTGSLPQILRLSGMKYFFTQKLSWNNINRFPHTTFNWVGIDGSQVLVHMTPVDTYTAQATVEDVRKGITGHKNLEVTNQALLVFGNGDGGGGPLEAMVENLRRIRAVANKYREVPIVKMGHTVEEFFETIEETTNGGRTLPNWHGEMYFEFHRGTYTSHGSIKRGNRKSEILLHDIEYVATLASLFGRNGAYTYPKDKIDPLWEDVLLNQFHDVLPGSAIGMVYDDAERIYAKVAKNGSQLLDEAVQALFKSSVPISPTAPFTHASTAKGKIIAINTLGKARREVVEINVSGKGADVLKSQAVQISKSGEKGYVLVDVAEGVVGEVKGMFADLTPASAHKTPEGDYVLQNANVKMTFSKGRIVSLYDIALKRELIPEGLTGGLIYFNDQPGYWDAWDVEVHHLEAPHPVAFEEFAITENGPIRAQLQSRVKIGKSTVDITISLDATPGSLHADARSSFRFDARVDWHQRHEILKFEIPLDIHSPTANFEMQFGYVGRPTHRNTTWDIAKFEVPGHKWADLSEFGYGVALLTESKYGYSADGQFLRISFLRGSKSPDAEQDQGEHAFSWAVYPHVGSLGDADVPGVAREFNYPLHLHYIPDSSSLSSLTHLTREVPFTVEEAPGVIIDTVKRGEDDKLDSHHTGLTTIVLRLYEAYGGHATAKLRISSGVPVSKAVITNILEDELTPLELSHGPSARQGEDTILEIPFRGFQIVTVKLTIDTGLLRRVSSASGCSPTREGWVKVSRGSV</sequence>
<comment type="function">
    <text evidence="7">Degrades free oligosaccharides in the vacuole.</text>
</comment>
<dbReference type="GO" id="GO:0030246">
    <property type="term" value="F:carbohydrate binding"/>
    <property type="evidence" value="ECO:0007669"/>
    <property type="project" value="InterPro"/>
</dbReference>
<dbReference type="Proteomes" id="UP000076738">
    <property type="component" value="Unassembled WGS sequence"/>
</dbReference>
<dbReference type="SUPFAM" id="SSF88688">
    <property type="entry name" value="Families 57/38 glycoside transferase middle domain"/>
    <property type="match status" value="1"/>
</dbReference>
<dbReference type="InterPro" id="IPR011682">
    <property type="entry name" value="Glyco_hydro_38_C"/>
</dbReference>
<dbReference type="InterPro" id="IPR011013">
    <property type="entry name" value="Gal_mutarotase_sf_dom"/>
</dbReference>
<dbReference type="GO" id="GO:0046872">
    <property type="term" value="F:metal ion binding"/>
    <property type="evidence" value="ECO:0007669"/>
    <property type="project" value="UniProtKB-KW"/>
</dbReference>
<dbReference type="GO" id="GO:0000329">
    <property type="term" value="C:fungal-type vacuole membrane"/>
    <property type="evidence" value="ECO:0007669"/>
    <property type="project" value="TreeGrafter"/>
</dbReference>
<dbReference type="Gene3D" id="2.70.98.30">
    <property type="entry name" value="Golgi alpha-mannosidase II, domain 4"/>
    <property type="match status" value="1"/>
</dbReference>
<keyword evidence="11" id="KW-1185">Reference proteome</keyword>
<reference evidence="10 11" key="1">
    <citation type="journal article" date="2016" name="Mol. Biol. Evol.">
        <title>Comparative Genomics of Early-Diverging Mushroom-Forming Fungi Provides Insights into the Origins of Lignocellulose Decay Capabilities.</title>
        <authorList>
            <person name="Nagy L.G."/>
            <person name="Riley R."/>
            <person name="Tritt A."/>
            <person name="Adam C."/>
            <person name="Daum C."/>
            <person name="Floudas D."/>
            <person name="Sun H."/>
            <person name="Yadav J.S."/>
            <person name="Pangilinan J."/>
            <person name="Larsson K.H."/>
            <person name="Matsuura K."/>
            <person name="Barry K."/>
            <person name="Labutti K."/>
            <person name="Kuo R."/>
            <person name="Ohm R.A."/>
            <person name="Bhattacharya S.S."/>
            <person name="Shirouzu T."/>
            <person name="Yoshinaga Y."/>
            <person name="Martin F.M."/>
            <person name="Grigoriev I.V."/>
            <person name="Hibbett D.S."/>
        </authorList>
    </citation>
    <scope>NUCLEOTIDE SEQUENCE [LARGE SCALE GENOMIC DNA]</scope>
    <source>
        <strain evidence="10 11">TUFC12733</strain>
    </source>
</reference>
<evidence type="ECO:0000313" key="10">
    <source>
        <dbReference type="EMBL" id="KZO95656.1"/>
    </source>
</evidence>
<evidence type="ECO:0000256" key="4">
    <source>
        <dbReference type="ARBA" id="ARBA00022723"/>
    </source>
</evidence>
<dbReference type="InterPro" id="IPR054723">
    <property type="entry name" value="Ams1-like_N"/>
</dbReference>
<dbReference type="GO" id="GO:0009313">
    <property type="term" value="P:oligosaccharide catabolic process"/>
    <property type="evidence" value="ECO:0007669"/>
    <property type="project" value="TreeGrafter"/>
</dbReference>
<dbReference type="CDD" id="cd10812">
    <property type="entry name" value="GH38N_AMII_ScAms1_like"/>
    <property type="match status" value="1"/>
</dbReference>
<dbReference type="Gene3D" id="1.20.1270.50">
    <property type="entry name" value="Glycoside hydrolase family 38, central domain"/>
    <property type="match status" value="1"/>
</dbReference>
<evidence type="ECO:0000313" key="11">
    <source>
        <dbReference type="Proteomes" id="UP000076738"/>
    </source>
</evidence>
<dbReference type="FunFam" id="2.70.98.30:FF:000001">
    <property type="entry name" value="alpha-mannosidase 2C1 isoform X2"/>
    <property type="match status" value="1"/>
</dbReference>
<organism evidence="10 11">
    <name type="scientific">Calocera viscosa (strain TUFC12733)</name>
    <dbReference type="NCBI Taxonomy" id="1330018"/>
    <lineage>
        <taxon>Eukaryota</taxon>
        <taxon>Fungi</taxon>
        <taxon>Dikarya</taxon>
        <taxon>Basidiomycota</taxon>
        <taxon>Agaricomycotina</taxon>
        <taxon>Dacrymycetes</taxon>
        <taxon>Dacrymycetales</taxon>
        <taxon>Dacrymycetaceae</taxon>
        <taxon>Calocera</taxon>
    </lineage>
</organism>
<dbReference type="Pfam" id="PF17677">
    <property type="entry name" value="Glyco_hydro38C2"/>
    <property type="match status" value="1"/>
</dbReference>
<evidence type="ECO:0000256" key="3">
    <source>
        <dbReference type="ARBA" id="ARBA00012752"/>
    </source>
</evidence>
<keyword evidence="6" id="KW-0326">Glycosidase</keyword>
<evidence type="ECO:0000259" key="9">
    <source>
        <dbReference type="SMART" id="SM00872"/>
    </source>
</evidence>
<name>A0A167LG32_CALVF</name>
<comment type="similarity">
    <text evidence="2">Belongs to the glycosyl hydrolase 38 family.</text>
</comment>
<evidence type="ECO:0000256" key="7">
    <source>
        <dbReference type="ARBA" id="ARBA00054985"/>
    </source>
</evidence>
<dbReference type="InterPro" id="IPR015341">
    <property type="entry name" value="Glyco_hydro_38_cen"/>
</dbReference>
<evidence type="ECO:0000256" key="2">
    <source>
        <dbReference type="ARBA" id="ARBA00009792"/>
    </source>
</evidence>
<protein>
    <recommendedName>
        <fullName evidence="8">Alpha-mannosidase</fullName>
        <ecNumber evidence="3">3.2.1.24</ecNumber>
    </recommendedName>
</protein>
<comment type="catalytic activity">
    <reaction evidence="1">
        <text>Hydrolysis of terminal, non-reducing alpha-D-mannose residues in alpha-D-mannosides.</text>
        <dbReference type="EC" id="3.2.1.24"/>
    </reaction>
</comment>
<evidence type="ECO:0000256" key="5">
    <source>
        <dbReference type="ARBA" id="ARBA00022801"/>
    </source>
</evidence>
<dbReference type="STRING" id="1330018.A0A167LG32"/>